<dbReference type="AlphaFoldDB" id="A0A245ZPQ2"/>
<reference evidence="2 3" key="1">
    <citation type="submission" date="2017-03" db="EMBL/GenBank/DDBJ databases">
        <title>Genome sequence of Sphingomonas mucosissima DSM 17494.</title>
        <authorList>
            <person name="Poehlein A."/>
            <person name="Wuebbeler J.H."/>
            <person name="Steinbuechel A."/>
            <person name="Daniel R."/>
        </authorList>
    </citation>
    <scope>NUCLEOTIDE SEQUENCE [LARGE SCALE GENOMIC DNA]</scope>
    <source>
        <strain evidence="2 3">DSM 17494</strain>
    </source>
</reference>
<evidence type="ECO:0000313" key="2">
    <source>
        <dbReference type="EMBL" id="OWK31717.1"/>
    </source>
</evidence>
<organism evidence="2 3">
    <name type="scientific">Sphingomonas mucosissima</name>
    <dbReference type="NCBI Taxonomy" id="370959"/>
    <lineage>
        <taxon>Bacteria</taxon>
        <taxon>Pseudomonadati</taxon>
        <taxon>Pseudomonadota</taxon>
        <taxon>Alphaproteobacteria</taxon>
        <taxon>Sphingomonadales</taxon>
        <taxon>Sphingomonadaceae</taxon>
        <taxon>Sphingomonas</taxon>
    </lineage>
</organism>
<dbReference type="PANTHER" id="PTHR34387">
    <property type="entry name" value="SLR1258 PROTEIN"/>
    <property type="match status" value="1"/>
</dbReference>
<dbReference type="Proteomes" id="UP000197783">
    <property type="component" value="Unassembled WGS sequence"/>
</dbReference>
<accession>A0A245ZPQ2</accession>
<proteinExistence type="predicted"/>
<dbReference type="InterPro" id="IPR052022">
    <property type="entry name" value="26kDa_periplasmic_antigen"/>
</dbReference>
<dbReference type="RefSeq" id="WP_088330762.1">
    <property type="nucleotide sequence ID" value="NZ_NBBJ01000001.1"/>
</dbReference>
<dbReference type="InterPro" id="IPR007497">
    <property type="entry name" value="SIMPL/DUF541"/>
</dbReference>
<comment type="caution">
    <text evidence="2">The sequence shown here is derived from an EMBL/GenBank/DDBJ whole genome shotgun (WGS) entry which is preliminary data.</text>
</comment>
<dbReference type="Gene3D" id="3.30.70.2970">
    <property type="entry name" value="Protein of unknown function (DUF541), domain 2"/>
    <property type="match status" value="1"/>
</dbReference>
<dbReference type="OrthoDB" id="9813144at2"/>
<dbReference type="Gene3D" id="3.30.110.170">
    <property type="entry name" value="Protein of unknown function (DUF541), domain 1"/>
    <property type="match status" value="1"/>
</dbReference>
<evidence type="ECO:0000256" key="1">
    <source>
        <dbReference type="SAM" id="SignalP"/>
    </source>
</evidence>
<name>A0A245ZPQ2_9SPHN</name>
<dbReference type="EMBL" id="NBBJ01000001">
    <property type="protein sequence ID" value="OWK31717.1"/>
    <property type="molecule type" value="Genomic_DNA"/>
</dbReference>
<keyword evidence="3" id="KW-1185">Reference proteome</keyword>
<gene>
    <name evidence="2" type="ORF">SPMU_00350</name>
</gene>
<evidence type="ECO:0000313" key="3">
    <source>
        <dbReference type="Proteomes" id="UP000197783"/>
    </source>
</evidence>
<dbReference type="PANTHER" id="PTHR34387:SF1">
    <property type="entry name" value="PERIPLASMIC IMMUNOGENIC PROTEIN"/>
    <property type="match status" value="1"/>
</dbReference>
<feature type="signal peptide" evidence="1">
    <location>
        <begin position="1"/>
        <end position="22"/>
    </location>
</feature>
<sequence>MRYSIVTLAMAALAGASAPAAAQVSVQPLILPDATVLNITATGEVSRVPDVAVIRAGVVTQAATAAAAVAENSGRMERIVAALRSAGIASRDIMTANVGLSPQYRYGENQPPVITGYQATNTVSVKFREVAKSGGVLDALVKAGANQIDGPQMLIDKPAAALDAARIEAVKQARARAALYAQAAGLRVDRIVSIEESGEDRGNNPRPPVLHARAEMASDAQTPVLAGETTVSATVNVRFLLK</sequence>
<dbReference type="Pfam" id="PF04402">
    <property type="entry name" value="SIMPL"/>
    <property type="match status" value="1"/>
</dbReference>
<keyword evidence="1" id="KW-0732">Signal</keyword>
<feature type="chain" id="PRO_5013190507" evidence="1">
    <location>
        <begin position="23"/>
        <end position="242"/>
    </location>
</feature>
<protein>
    <submittedName>
        <fullName evidence="2">26 kDa periplasmic immunogenic protein</fullName>
    </submittedName>
</protein>
<dbReference type="GO" id="GO:0006974">
    <property type="term" value="P:DNA damage response"/>
    <property type="evidence" value="ECO:0007669"/>
    <property type="project" value="TreeGrafter"/>
</dbReference>